<gene>
    <name evidence="2" type="ORF">S01H4_06775</name>
</gene>
<organism evidence="2">
    <name type="scientific">marine sediment metagenome</name>
    <dbReference type="NCBI Taxonomy" id="412755"/>
    <lineage>
        <taxon>unclassified sequences</taxon>
        <taxon>metagenomes</taxon>
        <taxon>ecological metagenomes</taxon>
    </lineage>
</organism>
<feature type="transmembrane region" description="Helical" evidence="1">
    <location>
        <begin position="76"/>
        <end position="94"/>
    </location>
</feature>
<protein>
    <submittedName>
        <fullName evidence="2">Uncharacterized protein</fullName>
    </submittedName>
</protein>
<keyword evidence="1" id="KW-0472">Membrane</keyword>
<keyword evidence="1" id="KW-1133">Transmembrane helix</keyword>
<name>X0ZFP2_9ZZZZ</name>
<reference evidence="2" key="1">
    <citation type="journal article" date="2014" name="Front. Microbiol.">
        <title>High frequency of phylogenetically diverse reductive dehalogenase-homologous genes in deep subseafloor sedimentary metagenomes.</title>
        <authorList>
            <person name="Kawai M."/>
            <person name="Futagami T."/>
            <person name="Toyoda A."/>
            <person name="Takaki Y."/>
            <person name="Nishi S."/>
            <person name="Hori S."/>
            <person name="Arai W."/>
            <person name="Tsubouchi T."/>
            <person name="Morono Y."/>
            <person name="Uchiyama I."/>
            <person name="Ito T."/>
            <person name="Fujiyama A."/>
            <person name="Inagaki F."/>
            <person name="Takami H."/>
        </authorList>
    </citation>
    <scope>NUCLEOTIDE SEQUENCE</scope>
    <source>
        <strain evidence="2">Expedition CK06-06</strain>
    </source>
</reference>
<evidence type="ECO:0000256" key="1">
    <source>
        <dbReference type="SAM" id="Phobius"/>
    </source>
</evidence>
<dbReference type="AlphaFoldDB" id="X0ZFP2"/>
<keyword evidence="1" id="KW-0812">Transmembrane</keyword>
<evidence type="ECO:0000313" key="2">
    <source>
        <dbReference type="EMBL" id="GAG56992.1"/>
    </source>
</evidence>
<dbReference type="EMBL" id="BART01002135">
    <property type="protein sequence ID" value="GAG56992.1"/>
    <property type="molecule type" value="Genomic_DNA"/>
</dbReference>
<proteinExistence type="predicted"/>
<comment type="caution">
    <text evidence="2">The sequence shown here is derived from an EMBL/GenBank/DDBJ whole genome shotgun (WGS) entry which is preliminary data.</text>
</comment>
<sequence length="119" mass="13948">MTIMRKLFRDILSTNGVKGIMLFSFSGDLIFKELIAPIYEESEYRKWSFFIESLEGMRETDLVFEKGRIYIRKTGIGYLVILMALFVPIAMIRLNCDILLPMLTQSKSGRKFGRFFKKK</sequence>
<accession>X0ZFP2</accession>